<evidence type="ECO:0000313" key="4">
    <source>
        <dbReference type="Proteomes" id="UP000232806"/>
    </source>
</evidence>
<feature type="domain" description="Endonuclease GajA/Old nuclease/RecF-like AAA" evidence="1">
    <location>
        <begin position="13"/>
        <end position="180"/>
    </location>
</feature>
<dbReference type="Pfam" id="PF13175">
    <property type="entry name" value="AAA_15"/>
    <property type="match status" value="1"/>
</dbReference>
<organism evidence="3 4">
    <name type="scientific">Methanobacterium subterraneum</name>
    <dbReference type="NCBI Taxonomy" id="59277"/>
    <lineage>
        <taxon>Archaea</taxon>
        <taxon>Methanobacteriati</taxon>
        <taxon>Methanobacteriota</taxon>
        <taxon>Methanomada group</taxon>
        <taxon>Methanobacteria</taxon>
        <taxon>Methanobacteriales</taxon>
        <taxon>Methanobacteriaceae</taxon>
        <taxon>Methanobacterium</taxon>
    </lineage>
</organism>
<dbReference type="InterPro" id="IPR041685">
    <property type="entry name" value="AAA_GajA/Old/RecF-like"/>
</dbReference>
<name>A0A2H4VD80_9EURY</name>
<dbReference type="AlphaFoldDB" id="A0A2H4VD80"/>
<dbReference type="InterPro" id="IPR051396">
    <property type="entry name" value="Bact_Antivir_Def_Nuclease"/>
</dbReference>
<accession>A0A2H4VD80</accession>
<evidence type="ECO:0000313" key="3">
    <source>
        <dbReference type="EMBL" id="AUB56031.1"/>
    </source>
</evidence>
<dbReference type="PANTHER" id="PTHR43581:SF4">
    <property type="entry name" value="ATP_GTP PHOSPHATASE"/>
    <property type="match status" value="1"/>
</dbReference>
<dbReference type="CDD" id="cd01026">
    <property type="entry name" value="TOPRIM_OLD"/>
    <property type="match status" value="1"/>
</dbReference>
<dbReference type="EMBL" id="CP017766">
    <property type="protein sequence ID" value="AUB56031.1"/>
    <property type="molecule type" value="Genomic_DNA"/>
</dbReference>
<dbReference type="InterPro" id="IPR034139">
    <property type="entry name" value="TOPRIM_OLD"/>
</dbReference>
<proteinExistence type="predicted"/>
<dbReference type="Pfam" id="PF20469">
    <property type="entry name" value="OLD-like_TOPRIM"/>
    <property type="match status" value="1"/>
</dbReference>
<dbReference type="PANTHER" id="PTHR43581">
    <property type="entry name" value="ATP/GTP PHOSPHATASE"/>
    <property type="match status" value="1"/>
</dbReference>
<dbReference type="Proteomes" id="UP000232806">
    <property type="component" value="Chromosome"/>
</dbReference>
<feature type="domain" description="OLD protein-like TOPRIM" evidence="2">
    <location>
        <begin position="248"/>
        <end position="315"/>
    </location>
</feature>
<sequence>MDIVIRSTFSQKKEYKQLEENFQENYANFILKQDDSLKELEKKLSETLGIYVPNSEVKINWQHQDIVIPLPNADTDLVEDDYGTSVERCGHGLQRAYIMSMFQYLAKITLENNFNDENETPVDSNSIPTLIIGIEEPEIYQHPNMQRYLSKILKSLAEGSLEGVAEKIQIVYSTHSPLFVDFDNFESIRKLNKEEKYVKQPYITQINSTNFEKVVEFIKAANNDETLTAEGFAGRINAIMTPWMNEGFFADMIVLVEGVTDRAAIIGYANALKGEGDLEGKGISVIPCMSKNNIYQPYAIFSKLNIPVYCLWDSDFKKHSNPSTSDKQREQQKEIRKNHMLLKLCKYEPEDWPSHVEKNHACFHNELEDTLKQEIGETVFNQIISERQNFYQMSKRKDALKRPKIIEHLVVKSKESGNSSVTLENIIKSIYEMRTMVDDQDLETTQQTTQENSAEVVIKEIPSTNTSGSNELGGLDKWFET</sequence>
<protein>
    <submittedName>
        <fullName evidence="3">Uncharacterized protein</fullName>
    </submittedName>
</protein>
<gene>
    <name evidence="3" type="ORF">BK007_08490</name>
</gene>
<reference evidence="3 4" key="1">
    <citation type="submission" date="2016-10" db="EMBL/GenBank/DDBJ databases">
        <title>Comparative genomics between deep and shallow subseafloor isolates.</title>
        <authorList>
            <person name="Ishii S."/>
            <person name="Miller J.R."/>
            <person name="Sutton G."/>
            <person name="Suzuki S."/>
            <person name="Methe B."/>
            <person name="Inagaki F."/>
            <person name="Imachi H."/>
        </authorList>
    </citation>
    <scope>NUCLEOTIDE SEQUENCE [LARGE SCALE GENOMIC DNA]</scope>
    <source>
        <strain evidence="3 4">MO-MB1</strain>
    </source>
</reference>
<evidence type="ECO:0000259" key="2">
    <source>
        <dbReference type="Pfam" id="PF20469"/>
    </source>
</evidence>
<evidence type="ECO:0000259" key="1">
    <source>
        <dbReference type="Pfam" id="PF13175"/>
    </source>
</evidence>